<proteinExistence type="predicted"/>
<dbReference type="Pfam" id="PF01266">
    <property type="entry name" value="DAO"/>
    <property type="match status" value="1"/>
</dbReference>
<comment type="caution">
    <text evidence="3">The sequence shown here is derived from an EMBL/GenBank/DDBJ whole genome shotgun (WGS) entry which is preliminary data.</text>
</comment>
<dbReference type="PANTHER" id="PTHR13847:SF289">
    <property type="entry name" value="GLYCINE OXIDASE"/>
    <property type="match status" value="1"/>
</dbReference>
<organism evidence="3 4">
    <name type="scientific">Komagataeibacter medellinensis</name>
    <dbReference type="NCBI Taxonomy" id="1177712"/>
    <lineage>
        <taxon>Bacteria</taxon>
        <taxon>Pseudomonadati</taxon>
        <taxon>Pseudomonadota</taxon>
        <taxon>Alphaproteobacteria</taxon>
        <taxon>Acetobacterales</taxon>
        <taxon>Acetobacteraceae</taxon>
        <taxon>Komagataeibacter</taxon>
    </lineage>
</organism>
<dbReference type="Gene3D" id="3.50.50.60">
    <property type="entry name" value="FAD/NAD(P)-binding domain"/>
    <property type="match status" value="2"/>
</dbReference>
<gene>
    <name evidence="3" type="ORF">D3W54_01585</name>
</gene>
<dbReference type="Proteomes" id="UP000427842">
    <property type="component" value="Unassembled WGS sequence"/>
</dbReference>
<keyword evidence="4" id="KW-1185">Reference proteome</keyword>
<keyword evidence="1" id="KW-0560">Oxidoreductase</keyword>
<dbReference type="PANTHER" id="PTHR13847">
    <property type="entry name" value="SARCOSINE DEHYDROGENASE-RELATED"/>
    <property type="match status" value="1"/>
</dbReference>
<dbReference type="InterPro" id="IPR006076">
    <property type="entry name" value="FAD-dep_OxRdtase"/>
</dbReference>
<reference evidence="3 4" key="1">
    <citation type="submission" date="2018-09" db="EMBL/GenBank/DDBJ databases">
        <title>Genome sequence and characterization of the bcs clusters for the production of nanocellulose from the low pH resistant strain Komagataeibacter medellinensis ID13488.</title>
        <authorList>
            <person name="Hernandez-Arriaga A.M."/>
            <person name="Del Cerro C."/>
            <person name="Urbina L."/>
            <person name="Eceiza A."/>
            <person name="Retegi A."/>
            <person name="Prieto M.A."/>
        </authorList>
    </citation>
    <scope>NUCLEOTIDE SEQUENCE [LARGE SCALE GENOMIC DNA]</scope>
    <source>
        <strain evidence="3 4">ID13488</strain>
    </source>
</reference>
<evidence type="ECO:0000313" key="4">
    <source>
        <dbReference type="Proteomes" id="UP000427842"/>
    </source>
</evidence>
<evidence type="ECO:0000313" key="3">
    <source>
        <dbReference type="EMBL" id="KAB8123130.1"/>
    </source>
</evidence>
<dbReference type="EMBL" id="QYAZ01000001">
    <property type="protein sequence ID" value="KAB8123130.1"/>
    <property type="molecule type" value="Genomic_DNA"/>
</dbReference>
<sequence length="420" mass="45813">MGMMKASVIVLGAGMVGTSTAYHLRQQGLEVVLVDARQPGLETSYGNAGVIQREAVEPYPFPRSVGKLLKVGLGLDNTVHYTPSALPGLASRLLRYWWNSRPSAYGDIAGAYSALIRHALDEHLPMIERAGASDQIIKDTGMYIMYRSAREFTAEAAIARQKAQQYGLKLDVLNGTELASAQPMLKCSMAGALHWRDPWSIHGPGRLVGRYAELFGRDGGHFTIGHAQTLRRDGAGWQIGTADGVVQAEHVVIALGPWAREVLQQFGYNVPLFVKRGYHREYGAVKNCPDAPLLDTHTGTMLAPMGDGVLRITTGADFSRFGAPPSLRQLTRCCHHAGEMLDLGGSRPKAGPWLGNRPCMPDMLPVIGPAPRHRGMWFHFGHGHQGITLGPVTGRMLAERIAGKTPFINMTPYLPERLNL</sequence>
<accession>A0ABQ6VU14</accession>
<feature type="domain" description="FAD dependent oxidoreductase" evidence="2">
    <location>
        <begin position="8"/>
        <end position="400"/>
    </location>
</feature>
<dbReference type="Gene3D" id="3.30.9.10">
    <property type="entry name" value="D-Amino Acid Oxidase, subunit A, domain 2"/>
    <property type="match status" value="1"/>
</dbReference>
<dbReference type="InterPro" id="IPR036188">
    <property type="entry name" value="FAD/NAD-bd_sf"/>
</dbReference>
<protein>
    <submittedName>
        <fullName evidence="3">FAD-binding oxidoreductase</fullName>
    </submittedName>
</protein>
<evidence type="ECO:0000259" key="2">
    <source>
        <dbReference type="Pfam" id="PF01266"/>
    </source>
</evidence>
<dbReference type="SUPFAM" id="SSF51905">
    <property type="entry name" value="FAD/NAD(P)-binding domain"/>
    <property type="match status" value="1"/>
</dbReference>
<evidence type="ECO:0000256" key="1">
    <source>
        <dbReference type="ARBA" id="ARBA00023002"/>
    </source>
</evidence>
<name>A0ABQ6VU14_9PROT</name>